<evidence type="ECO:0000256" key="5">
    <source>
        <dbReference type="SAM" id="MobiDB-lite"/>
    </source>
</evidence>
<dbReference type="Pfam" id="PF07681">
    <property type="entry name" value="DoxX"/>
    <property type="match status" value="1"/>
</dbReference>
<evidence type="ECO:0000256" key="2">
    <source>
        <dbReference type="ARBA" id="ARBA00022692"/>
    </source>
</evidence>
<keyword evidence="3" id="KW-1133">Transmembrane helix</keyword>
<dbReference type="InterPro" id="IPR032808">
    <property type="entry name" value="DoxX"/>
</dbReference>
<dbReference type="OrthoDB" id="329282at2"/>
<dbReference type="STRING" id="1406858.GCA_000710895_00931"/>
<evidence type="ECO:0000256" key="3">
    <source>
        <dbReference type="ARBA" id="ARBA00022989"/>
    </source>
</evidence>
<reference evidence="6 7" key="1">
    <citation type="submission" date="2018-06" db="EMBL/GenBank/DDBJ databases">
        <authorList>
            <consortium name="Pathogen Informatics"/>
            <person name="Doyle S."/>
        </authorList>
    </citation>
    <scope>NUCLEOTIDE SEQUENCE [LARGE SCALE GENOMIC DNA]</scope>
    <source>
        <strain evidence="6 7">NCTC1934</strain>
    </source>
</reference>
<dbReference type="AlphaFoldDB" id="A0A379JKH5"/>
<evidence type="ECO:0000256" key="1">
    <source>
        <dbReference type="ARBA" id="ARBA00004141"/>
    </source>
</evidence>
<evidence type="ECO:0000313" key="6">
    <source>
        <dbReference type="EMBL" id="SUD48995.1"/>
    </source>
</evidence>
<comment type="subcellular location">
    <subcellularLocation>
        <location evidence="1">Membrane</location>
        <topology evidence="1">Multi-pass membrane protein</topology>
    </subcellularLocation>
</comment>
<keyword evidence="2" id="KW-0812">Transmembrane</keyword>
<keyword evidence="4" id="KW-0472">Membrane</keyword>
<dbReference type="EMBL" id="UGRY01000006">
    <property type="protein sequence ID" value="SUD48995.1"/>
    <property type="molecule type" value="Genomic_DNA"/>
</dbReference>
<keyword evidence="7" id="KW-1185">Reference proteome</keyword>
<dbReference type="RefSeq" id="WP_039818753.1">
    <property type="nucleotide sequence ID" value="NZ_UGRY01000006.1"/>
</dbReference>
<evidence type="ECO:0000313" key="7">
    <source>
        <dbReference type="Proteomes" id="UP000255467"/>
    </source>
</evidence>
<name>A0A379JKH5_9NOCA</name>
<organism evidence="6 7">
    <name type="scientific">Nocardia otitidiscaviarum</name>
    <dbReference type="NCBI Taxonomy" id="1823"/>
    <lineage>
        <taxon>Bacteria</taxon>
        <taxon>Bacillati</taxon>
        <taxon>Actinomycetota</taxon>
        <taxon>Actinomycetes</taxon>
        <taxon>Mycobacteriales</taxon>
        <taxon>Nocardiaceae</taxon>
        <taxon>Nocardia</taxon>
    </lineage>
</organism>
<sequence>MLLRRLARPLLASAFLADGADTLMHPDERVKAANTLLEQQRESRFAGVAEKLPADPATLVKINAGAQIAGGVLLATGKVPRLASLMLAMTVVPSAVTNQDFWQETDPTRKAAKRTAFFKDMSLLGGLLIASADTEGRPSLGWRGRRAAQRTAAAVSAALPLGASDHAGPAVRDRLHDTAVRARHVAEVAASKGAEVAGTAKERGQELAEVARERGPEWAETARERGTEIAEIARERSAHLAEIARERGPELAEAARERGSHLAEIARERGPEYAGAARERSAHLAEVARERGPEWAETARERSAHLAEIARQRGPEAADAAKGRGAEWTARTRRRGERIAGSARGRTTSRRR</sequence>
<feature type="compositionally biased region" description="Basic and acidic residues" evidence="5">
    <location>
        <begin position="310"/>
        <end position="325"/>
    </location>
</feature>
<evidence type="ECO:0000256" key="4">
    <source>
        <dbReference type="ARBA" id="ARBA00023136"/>
    </source>
</evidence>
<accession>A0A379JKH5</accession>
<dbReference type="GO" id="GO:0016020">
    <property type="term" value="C:membrane"/>
    <property type="evidence" value="ECO:0007669"/>
    <property type="project" value="UniProtKB-SubCell"/>
</dbReference>
<feature type="region of interest" description="Disordered" evidence="5">
    <location>
        <begin position="310"/>
        <end position="352"/>
    </location>
</feature>
<dbReference type="Proteomes" id="UP000255467">
    <property type="component" value="Unassembled WGS sequence"/>
</dbReference>
<gene>
    <name evidence="6" type="ORF">NCTC1934_06344</name>
</gene>
<proteinExistence type="predicted"/>
<protein>
    <submittedName>
        <fullName evidence="6">DoxX</fullName>
    </submittedName>
</protein>